<organism evidence="4 5">
    <name type="scientific">Rhodamnia argentea</name>
    <dbReference type="NCBI Taxonomy" id="178133"/>
    <lineage>
        <taxon>Eukaryota</taxon>
        <taxon>Viridiplantae</taxon>
        <taxon>Streptophyta</taxon>
        <taxon>Embryophyta</taxon>
        <taxon>Tracheophyta</taxon>
        <taxon>Spermatophyta</taxon>
        <taxon>Magnoliopsida</taxon>
        <taxon>eudicotyledons</taxon>
        <taxon>Gunneridae</taxon>
        <taxon>Pentapetalae</taxon>
        <taxon>rosids</taxon>
        <taxon>malvids</taxon>
        <taxon>Myrtales</taxon>
        <taxon>Myrtaceae</taxon>
        <taxon>Myrtoideae</taxon>
        <taxon>Myrteae</taxon>
        <taxon>Australasian group</taxon>
        <taxon>Rhodamnia</taxon>
    </lineage>
</organism>
<reference evidence="5" key="1">
    <citation type="submission" date="2025-08" db="UniProtKB">
        <authorList>
            <consortium name="RefSeq"/>
        </authorList>
    </citation>
    <scope>IDENTIFICATION</scope>
    <source>
        <tissue evidence="5">Leaf</tissue>
    </source>
</reference>
<evidence type="ECO:0000313" key="5">
    <source>
        <dbReference type="RefSeq" id="XP_048140284.1"/>
    </source>
</evidence>
<feature type="region of interest" description="Disordered" evidence="3">
    <location>
        <begin position="1"/>
        <end position="21"/>
    </location>
</feature>
<dbReference type="CDD" id="cd07816">
    <property type="entry name" value="Bet_v1-like"/>
    <property type="match status" value="1"/>
</dbReference>
<dbReference type="Gene3D" id="3.40.50.2000">
    <property type="entry name" value="Glycogen Phosphorylase B"/>
    <property type="match status" value="1"/>
</dbReference>
<dbReference type="Proteomes" id="UP000827889">
    <property type="component" value="Chromosome 8"/>
</dbReference>
<keyword evidence="2" id="KW-0808">Transferase</keyword>
<dbReference type="GeneID" id="115756527"/>
<evidence type="ECO:0000256" key="2">
    <source>
        <dbReference type="ARBA" id="ARBA00022676"/>
    </source>
</evidence>
<dbReference type="SUPFAM" id="SSF53756">
    <property type="entry name" value="UDP-Glycosyltransferase/glycogen phosphorylase"/>
    <property type="match status" value="1"/>
</dbReference>
<keyword evidence="4" id="KW-1185">Reference proteome</keyword>
<dbReference type="RefSeq" id="XP_048140284.1">
    <property type="nucleotide sequence ID" value="XM_048284327.1"/>
</dbReference>
<name>A0ABM3HUM1_9MYRT</name>
<gene>
    <name evidence="5" type="primary">LOC115756527</name>
</gene>
<keyword evidence="2" id="KW-0328">Glycosyltransferase</keyword>
<dbReference type="PANTHER" id="PTHR11926">
    <property type="entry name" value="GLUCOSYL/GLUCURONOSYL TRANSFERASES"/>
    <property type="match status" value="1"/>
</dbReference>
<comment type="similarity">
    <text evidence="1">Belongs to the UDP-glycosyltransferase family.</text>
</comment>
<evidence type="ECO:0000256" key="3">
    <source>
        <dbReference type="SAM" id="MobiDB-lite"/>
    </source>
</evidence>
<dbReference type="SUPFAM" id="SSF55961">
    <property type="entry name" value="Bet v1-like"/>
    <property type="match status" value="1"/>
</dbReference>
<proteinExistence type="inferred from homology"/>
<evidence type="ECO:0000256" key="1">
    <source>
        <dbReference type="ARBA" id="ARBA00009995"/>
    </source>
</evidence>
<evidence type="ECO:0000313" key="4">
    <source>
        <dbReference type="Proteomes" id="UP000827889"/>
    </source>
</evidence>
<dbReference type="PANTHER" id="PTHR11926:SF1551">
    <property type="entry name" value="GLYCOSYLTRANSFERASE"/>
    <property type="match status" value="1"/>
</dbReference>
<accession>A0ABM3HUM1</accession>
<protein>
    <submittedName>
        <fullName evidence="5">7-deoxyloganetin glucosyltransferase-like</fullName>
    </submittedName>
</protein>
<sequence length="308" mass="34392">MSGYDKETKEEKKKQKRGHAVCLPSPAQSHIGAMLKLAKLLHQRAGFRITFVNTEFNHARFLSSHPSFFSTSLDDFQFVTIPDGLPPPFDPDADRDVPDLCEATRTFMPLPFSRLVAAFLETSSDEPGGISCILCDGFMSFAATPAARQFNVPLLFFWPVSASSFLAPKHYRAIKDKLRPLAPHKDASSSEANTFLDTVIDWVPGMKGMRVRDLPNSASHFKYAKHGVGAPDQDKLTYSYSWIEGDAPMNIFEKISYDIKIEANPEGGSICKNRSKYYATGNIQFTEEQINEGKEKVFGLFNALEGYL</sequence>
<feature type="compositionally biased region" description="Basic and acidic residues" evidence="3">
    <location>
        <begin position="1"/>
        <end position="13"/>
    </location>
</feature>